<name>A0ABT5V706_9ACTO</name>
<gene>
    <name evidence="2" type="ORF">PWJ81_05745</name>
</gene>
<protein>
    <submittedName>
        <fullName evidence="2">DciA family protein</fullName>
    </submittedName>
</protein>
<dbReference type="InterPro" id="IPR007922">
    <property type="entry name" value="DciA-like"/>
</dbReference>
<dbReference type="PANTHER" id="PTHR36456">
    <property type="entry name" value="UPF0232 PROTEIN SCO3875"/>
    <property type="match status" value="1"/>
</dbReference>
<comment type="caution">
    <text evidence="2">The sequence shown here is derived from an EMBL/GenBank/DDBJ whole genome shotgun (WGS) entry which is preliminary data.</text>
</comment>
<dbReference type="RefSeq" id="WP_274732555.1">
    <property type="nucleotide sequence ID" value="NZ_CAMXYX010000032.1"/>
</dbReference>
<reference evidence="2 3" key="1">
    <citation type="submission" date="2023-02" db="EMBL/GenBank/DDBJ databases">
        <title>Defining the Infant Male Urobiome and Moving Towards Mechanisms in Urobiome Research.</title>
        <authorList>
            <person name="Reasoner S."/>
            <person name="Flores V."/>
            <person name="Van Horn G."/>
            <person name="Morales G."/>
            <person name="Peard L."/>
            <person name="Abelson B."/>
            <person name="Manuel C."/>
            <person name="Lee J."/>
            <person name="Baker B."/>
            <person name="Williams T."/>
            <person name="Schmitz J."/>
            <person name="Clayton D."/>
            <person name="Hadjifrangiskou M."/>
        </authorList>
    </citation>
    <scope>NUCLEOTIDE SEQUENCE [LARGE SCALE GENOMIC DNA]</scope>
    <source>
        <strain evidence="2 3">AS1053</strain>
    </source>
</reference>
<evidence type="ECO:0000256" key="1">
    <source>
        <dbReference type="SAM" id="MobiDB-lite"/>
    </source>
</evidence>
<accession>A0ABT5V706</accession>
<proteinExistence type="predicted"/>
<dbReference type="GeneID" id="83608503"/>
<organism evidence="2 3">
    <name type="scientific">Actinotignum sanguinis</name>
    <dbReference type="NCBI Taxonomy" id="1445614"/>
    <lineage>
        <taxon>Bacteria</taxon>
        <taxon>Bacillati</taxon>
        <taxon>Actinomycetota</taxon>
        <taxon>Actinomycetes</taxon>
        <taxon>Actinomycetales</taxon>
        <taxon>Actinomycetaceae</taxon>
        <taxon>Actinotignum</taxon>
    </lineage>
</organism>
<sequence>MAREAGDIFALHALDAAREAAFRRGDVRTRRPAAASRYLAANGTGAPGEAGAADRIGDPVATPGPGWGDVGSGARPSWRDPHPVGELLARTIRDRGWQSHLDIASVSARWDDIVGPNVARHCRIEDFSDDGVLTLRASSTSWKTQMRALLATLSGRIAAEIGEGIVKDIVILGPHRPSWKHGLLSVPGRGPRDTYG</sequence>
<dbReference type="EMBL" id="JARBHI010000011">
    <property type="protein sequence ID" value="MDE1656569.1"/>
    <property type="molecule type" value="Genomic_DNA"/>
</dbReference>
<dbReference type="PANTHER" id="PTHR36456:SF1">
    <property type="entry name" value="UPF0232 PROTEIN SCO3875"/>
    <property type="match status" value="1"/>
</dbReference>
<evidence type="ECO:0000313" key="2">
    <source>
        <dbReference type="EMBL" id="MDE1656569.1"/>
    </source>
</evidence>
<evidence type="ECO:0000313" key="3">
    <source>
        <dbReference type="Proteomes" id="UP001219297"/>
    </source>
</evidence>
<feature type="region of interest" description="Disordered" evidence="1">
    <location>
        <begin position="41"/>
        <end position="82"/>
    </location>
</feature>
<keyword evidence="3" id="KW-1185">Reference proteome</keyword>
<dbReference type="Pfam" id="PF05258">
    <property type="entry name" value="DciA"/>
    <property type="match status" value="1"/>
</dbReference>
<dbReference type="Proteomes" id="UP001219297">
    <property type="component" value="Unassembled WGS sequence"/>
</dbReference>